<name>A0A6C0TYJ0_9GAMM</name>
<dbReference type="InterPro" id="IPR016162">
    <property type="entry name" value="Ald_DH_N"/>
</dbReference>
<evidence type="ECO:0000313" key="7">
    <source>
        <dbReference type="Proteomes" id="UP000477680"/>
    </source>
</evidence>
<dbReference type="SUPFAM" id="SSF53720">
    <property type="entry name" value="ALDH-like"/>
    <property type="match status" value="1"/>
</dbReference>
<evidence type="ECO:0000259" key="5">
    <source>
        <dbReference type="Pfam" id="PF00171"/>
    </source>
</evidence>
<keyword evidence="2 4" id="KW-0560">Oxidoreductase</keyword>
<dbReference type="AlphaFoldDB" id="A0A6C0TYJ0"/>
<dbReference type="InterPro" id="IPR016163">
    <property type="entry name" value="Ald_DH_C"/>
</dbReference>
<dbReference type="PANTHER" id="PTHR11699">
    <property type="entry name" value="ALDEHYDE DEHYDROGENASE-RELATED"/>
    <property type="match status" value="1"/>
</dbReference>
<dbReference type="PROSITE" id="PS00687">
    <property type="entry name" value="ALDEHYDE_DEHYDR_GLU"/>
    <property type="match status" value="1"/>
</dbReference>
<accession>A0A6C0TYJ0</accession>
<reference evidence="6 7" key="1">
    <citation type="submission" date="2020-02" db="EMBL/GenBank/DDBJ databases">
        <title>Genome sequencing for Kineobactrum sp. M2.</title>
        <authorList>
            <person name="Park S.-J."/>
        </authorList>
    </citation>
    <scope>NUCLEOTIDE SEQUENCE [LARGE SCALE GENOMIC DNA]</scope>
    <source>
        <strain evidence="6 7">M2</strain>
    </source>
</reference>
<keyword evidence="7" id="KW-1185">Reference proteome</keyword>
<dbReference type="Gene3D" id="3.40.309.10">
    <property type="entry name" value="Aldehyde Dehydrogenase, Chain A, domain 2"/>
    <property type="match status" value="1"/>
</dbReference>
<dbReference type="InterPro" id="IPR016161">
    <property type="entry name" value="Ald_DH/histidinol_DH"/>
</dbReference>
<dbReference type="RefSeq" id="WP_163493853.1">
    <property type="nucleotide sequence ID" value="NZ_CP048711.1"/>
</dbReference>
<protein>
    <submittedName>
        <fullName evidence="6">Aldehyde dehydrogenase</fullName>
    </submittedName>
</protein>
<dbReference type="Pfam" id="PF00171">
    <property type="entry name" value="Aldedh"/>
    <property type="match status" value="1"/>
</dbReference>
<feature type="active site" evidence="3">
    <location>
        <position position="276"/>
    </location>
</feature>
<comment type="similarity">
    <text evidence="1 4">Belongs to the aldehyde dehydrogenase family.</text>
</comment>
<dbReference type="GO" id="GO:0016620">
    <property type="term" value="F:oxidoreductase activity, acting on the aldehyde or oxo group of donors, NAD or NADP as acceptor"/>
    <property type="evidence" value="ECO:0007669"/>
    <property type="project" value="InterPro"/>
</dbReference>
<organism evidence="6 7">
    <name type="scientific">Kineobactrum salinum</name>
    <dbReference type="NCBI Taxonomy" id="2708301"/>
    <lineage>
        <taxon>Bacteria</taxon>
        <taxon>Pseudomonadati</taxon>
        <taxon>Pseudomonadota</taxon>
        <taxon>Gammaproteobacteria</taxon>
        <taxon>Cellvibrionales</taxon>
        <taxon>Halieaceae</taxon>
        <taxon>Kineobactrum</taxon>
    </lineage>
</organism>
<evidence type="ECO:0000256" key="2">
    <source>
        <dbReference type="ARBA" id="ARBA00023002"/>
    </source>
</evidence>
<dbReference type="InterPro" id="IPR029510">
    <property type="entry name" value="Ald_DH_CS_GLU"/>
</dbReference>
<sequence>MLSVFNGAVIFMGIPTETNWQSNADSLVFKNTAFINGAYVTPSSGDFFRIINPYKPTGGRAVLNCRQPEIDLAARLAQSAFNTGMIERLGSNKPKQILYDLADRINKDAPTFALYDSLEVGKPISFALMEVQIAVDILRFCAEAGDKLYGRTSTTIPGAFAFELLEPRGVVAAIIPWNFPTIQCAAKIGAAIATGNACILKPSELALSSALKMAEMSVASGWPAEALSVVTGDGETGRLLAGNPAVDMISFTGSTKTGAAVMATAARSGLKKVVLECGGKSPTIVMDDAKHLDLEVIAQTIVQEVMWNQGQVCTAKTRLFVHAGIFDELMDKIVAACRAWTPGDPLDPETNFGPLVSAGQRRIVEAYIESGRNAGAEQLYGNDVVLPDSGEFVAPTVFSTRDSSISIAREEIFGPVLTAQPFTTSDEAITLANDSDYGLSATLWTTDFATANIWVKAIKAGMVRVNGSNNLAEEPLFSLAAEPYKQSGFGTDGGLSGLENMMIRKSAFFSFG</sequence>
<gene>
    <name evidence="6" type="ORF">G3T16_03510</name>
</gene>
<dbReference type="Proteomes" id="UP000477680">
    <property type="component" value="Chromosome"/>
</dbReference>
<evidence type="ECO:0000256" key="4">
    <source>
        <dbReference type="RuleBase" id="RU003345"/>
    </source>
</evidence>
<dbReference type="InterPro" id="IPR015590">
    <property type="entry name" value="Aldehyde_DH_dom"/>
</dbReference>
<dbReference type="FunFam" id="3.40.309.10:FF:000012">
    <property type="entry name" value="Betaine aldehyde dehydrogenase"/>
    <property type="match status" value="1"/>
</dbReference>
<dbReference type="KEGG" id="kim:G3T16_03510"/>
<evidence type="ECO:0000313" key="6">
    <source>
        <dbReference type="EMBL" id="QIB64603.1"/>
    </source>
</evidence>
<evidence type="ECO:0000256" key="3">
    <source>
        <dbReference type="PROSITE-ProRule" id="PRU10007"/>
    </source>
</evidence>
<feature type="domain" description="Aldehyde dehydrogenase" evidence="5">
    <location>
        <begin position="41"/>
        <end position="505"/>
    </location>
</feature>
<evidence type="ECO:0000256" key="1">
    <source>
        <dbReference type="ARBA" id="ARBA00009986"/>
    </source>
</evidence>
<dbReference type="EMBL" id="CP048711">
    <property type="protein sequence ID" value="QIB64603.1"/>
    <property type="molecule type" value="Genomic_DNA"/>
</dbReference>
<proteinExistence type="inferred from homology"/>
<dbReference type="Gene3D" id="3.40.605.10">
    <property type="entry name" value="Aldehyde Dehydrogenase, Chain A, domain 1"/>
    <property type="match status" value="1"/>
</dbReference>